<dbReference type="InterPro" id="IPR018755">
    <property type="entry name" value="Phage_Mu_Gp48"/>
</dbReference>
<gene>
    <name evidence="1" type="ORF">DAH51_10240</name>
</gene>
<comment type="caution">
    <text evidence="1">The sequence shown here is derived from an EMBL/GenBank/DDBJ whole genome shotgun (WGS) entry which is preliminary data.</text>
</comment>
<proteinExistence type="predicted"/>
<sequence>MGVIPASGYLAQMKALLPRGAAWARETGSMLVALLDAFAQECGRFDARAHALLEEVDPRTASELLGRWEQVLGLPDPCTPAEISIEARRLACWRKLAFQGGQTPAFFQTMAAAMGFAIEIHEFDPNVDDYAPSLAAEVAAGRWRYIWRVHVLNAGTFSLFRVGTGRAGDRLREGDAAVNLECIFQHAKPAHTYVIFTYPES</sequence>
<dbReference type="RefSeq" id="WP_125998186.1">
    <property type="nucleotide sequence ID" value="NZ_QRAL01000009.1"/>
</dbReference>
<evidence type="ECO:0000313" key="2">
    <source>
        <dbReference type="Proteomes" id="UP000287401"/>
    </source>
</evidence>
<evidence type="ECO:0000313" key="1">
    <source>
        <dbReference type="EMBL" id="RSU57182.1"/>
    </source>
</evidence>
<dbReference type="Proteomes" id="UP000287401">
    <property type="component" value="Unassembled WGS sequence"/>
</dbReference>
<name>A0A430BWT0_SPHYA</name>
<organism evidence="1 2">
    <name type="scientific">Sphingobium yanoikuyae</name>
    <name type="common">Sphingomonas yanoikuyae</name>
    <dbReference type="NCBI Taxonomy" id="13690"/>
    <lineage>
        <taxon>Bacteria</taxon>
        <taxon>Pseudomonadati</taxon>
        <taxon>Pseudomonadota</taxon>
        <taxon>Alphaproteobacteria</taxon>
        <taxon>Sphingomonadales</taxon>
        <taxon>Sphingomonadaceae</taxon>
        <taxon>Sphingobium</taxon>
    </lineage>
</organism>
<accession>A0A430BWT0</accession>
<dbReference type="AlphaFoldDB" id="A0A430BWT0"/>
<dbReference type="EMBL" id="QRAL01000009">
    <property type="protein sequence ID" value="RSU57182.1"/>
    <property type="molecule type" value="Genomic_DNA"/>
</dbReference>
<reference evidence="1 2" key="1">
    <citation type="submission" date="2018-07" db="EMBL/GenBank/DDBJ databases">
        <title>Genomic and Epidemiologic Investigation of an Indolent Hospital Outbreak.</title>
        <authorList>
            <person name="Johnson R.C."/>
            <person name="Deming C."/>
            <person name="Conlan S."/>
            <person name="Zellmer C.J."/>
            <person name="Michelin A.V."/>
            <person name="Lee-Lin S."/>
            <person name="Thomas P.J."/>
            <person name="Park M."/>
            <person name="Weingarten R.A."/>
            <person name="Less J."/>
            <person name="Dekker J.P."/>
            <person name="Frank K.M."/>
            <person name="Musser K.A."/>
            <person name="Mcquiston J.R."/>
            <person name="Henderson D.K."/>
            <person name="Lau A.F."/>
            <person name="Palmore T.N."/>
            <person name="Segre J.A."/>
        </authorList>
    </citation>
    <scope>NUCLEOTIDE SEQUENCE [LARGE SCALE GENOMIC DNA]</scope>
    <source>
        <strain evidence="1 2">SK-NIH.Env6_1116</strain>
    </source>
</reference>
<dbReference type="Pfam" id="PF10076">
    <property type="entry name" value="Phage_Mu_Gp48"/>
    <property type="match status" value="1"/>
</dbReference>
<protein>
    <submittedName>
        <fullName evidence="1">DUF2313 domain-containing protein</fullName>
    </submittedName>
</protein>